<evidence type="ECO:0000313" key="1">
    <source>
        <dbReference type="EMBL" id="KAJ6677534.1"/>
    </source>
</evidence>
<protein>
    <submittedName>
        <fullName evidence="1">Uncharacterized protein</fullName>
    </submittedName>
</protein>
<keyword evidence="2" id="KW-1185">Reference proteome</keyword>
<accession>A0A9Q0NXD3</accession>
<dbReference type="EMBL" id="JAPFFL010000014">
    <property type="protein sequence ID" value="KAJ6677534.1"/>
    <property type="molecule type" value="Genomic_DNA"/>
</dbReference>
<name>A0A9Q0NXD3_SALVM</name>
<comment type="caution">
    <text evidence="1">The sequence shown here is derived from an EMBL/GenBank/DDBJ whole genome shotgun (WGS) entry which is preliminary data.</text>
</comment>
<evidence type="ECO:0000313" key="2">
    <source>
        <dbReference type="Proteomes" id="UP001151529"/>
    </source>
</evidence>
<reference evidence="1" key="2">
    <citation type="journal article" date="2023" name="Int. J. Mol. Sci.">
        <title>De Novo Assembly and Annotation of 11 Diverse Shrub Willow (Salix) Genomes Reveals Novel Gene Organization in Sex-Linked Regions.</title>
        <authorList>
            <person name="Hyden B."/>
            <person name="Feng K."/>
            <person name="Yates T.B."/>
            <person name="Jawdy S."/>
            <person name="Cereghino C."/>
            <person name="Smart L.B."/>
            <person name="Muchero W."/>
        </authorList>
    </citation>
    <scope>NUCLEOTIDE SEQUENCE [LARGE SCALE GENOMIC DNA]</scope>
    <source>
        <tissue evidence="1">Shoot tip</tissue>
    </source>
</reference>
<proteinExistence type="predicted"/>
<dbReference type="Proteomes" id="UP001151529">
    <property type="component" value="Chromosome 7"/>
</dbReference>
<sequence length="107" mass="11944">MLPGGNMPAQGYILHHNSESVDMKASHCLIKSYTWCAAAAAIDSILENLEEGASARDPCHITPNQTTEMSLRLTITKENWQTSWDSKSFCFCKVWCKTSFTCVVLKI</sequence>
<gene>
    <name evidence="1" type="ORF">OIU85_008139</name>
</gene>
<reference evidence="1" key="1">
    <citation type="submission" date="2022-11" db="EMBL/GenBank/DDBJ databases">
        <authorList>
            <person name="Hyden B.L."/>
            <person name="Feng K."/>
            <person name="Yates T."/>
            <person name="Jawdy S."/>
            <person name="Smart L.B."/>
            <person name="Muchero W."/>
        </authorList>
    </citation>
    <scope>NUCLEOTIDE SEQUENCE</scope>
    <source>
        <tissue evidence="1">Shoot tip</tissue>
    </source>
</reference>
<organism evidence="1 2">
    <name type="scientific">Salix viminalis</name>
    <name type="common">Common osier</name>
    <name type="synonym">Basket willow</name>
    <dbReference type="NCBI Taxonomy" id="40686"/>
    <lineage>
        <taxon>Eukaryota</taxon>
        <taxon>Viridiplantae</taxon>
        <taxon>Streptophyta</taxon>
        <taxon>Embryophyta</taxon>
        <taxon>Tracheophyta</taxon>
        <taxon>Spermatophyta</taxon>
        <taxon>Magnoliopsida</taxon>
        <taxon>eudicotyledons</taxon>
        <taxon>Gunneridae</taxon>
        <taxon>Pentapetalae</taxon>
        <taxon>rosids</taxon>
        <taxon>fabids</taxon>
        <taxon>Malpighiales</taxon>
        <taxon>Salicaceae</taxon>
        <taxon>Saliceae</taxon>
        <taxon>Salix</taxon>
    </lineage>
</organism>
<dbReference type="AlphaFoldDB" id="A0A9Q0NXD3"/>